<keyword evidence="1" id="KW-0812">Transmembrane</keyword>
<dbReference type="Proteomes" id="UP001567538">
    <property type="component" value="Unassembled WGS sequence"/>
</dbReference>
<dbReference type="EMBL" id="JBEAFC010000011">
    <property type="protein sequence ID" value="KAL1536290.1"/>
    <property type="molecule type" value="Genomic_DNA"/>
</dbReference>
<feature type="chain" id="PRO_5044853440" description="DUF7731 domain-containing protein" evidence="2">
    <location>
        <begin position="28"/>
        <end position="187"/>
    </location>
</feature>
<protein>
    <recommendedName>
        <fullName evidence="3">DUF7731 domain-containing protein</fullName>
    </recommendedName>
</protein>
<gene>
    <name evidence="4" type="ORF">AAHA92_28965</name>
</gene>
<evidence type="ECO:0000313" key="4">
    <source>
        <dbReference type="EMBL" id="KAL1536290.1"/>
    </source>
</evidence>
<evidence type="ECO:0000256" key="1">
    <source>
        <dbReference type="SAM" id="Phobius"/>
    </source>
</evidence>
<evidence type="ECO:0000259" key="3">
    <source>
        <dbReference type="Pfam" id="PF24865"/>
    </source>
</evidence>
<dbReference type="InterPro" id="IPR056633">
    <property type="entry name" value="DUF7731"/>
</dbReference>
<organism evidence="4 5">
    <name type="scientific">Salvia divinorum</name>
    <name type="common">Maria pastora</name>
    <name type="synonym">Diviner's sage</name>
    <dbReference type="NCBI Taxonomy" id="28513"/>
    <lineage>
        <taxon>Eukaryota</taxon>
        <taxon>Viridiplantae</taxon>
        <taxon>Streptophyta</taxon>
        <taxon>Embryophyta</taxon>
        <taxon>Tracheophyta</taxon>
        <taxon>Spermatophyta</taxon>
        <taxon>Magnoliopsida</taxon>
        <taxon>eudicotyledons</taxon>
        <taxon>Gunneridae</taxon>
        <taxon>Pentapetalae</taxon>
        <taxon>asterids</taxon>
        <taxon>lamiids</taxon>
        <taxon>Lamiales</taxon>
        <taxon>Lamiaceae</taxon>
        <taxon>Nepetoideae</taxon>
        <taxon>Mentheae</taxon>
        <taxon>Salviinae</taxon>
        <taxon>Salvia</taxon>
        <taxon>Salvia subgen. Calosphace</taxon>
    </lineage>
</organism>
<keyword evidence="1" id="KW-0472">Membrane</keyword>
<feature type="transmembrane region" description="Helical" evidence="1">
    <location>
        <begin position="166"/>
        <end position="186"/>
    </location>
</feature>
<name>A0ABD1FWT0_SALDI</name>
<keyword evidence="2" id="KW-0732">Signal</keyword>
<comment type="caution">
    <text evidence="4">The sequence shown here is derived from an EMBL/GenBank/DDBJ whole genome shotgun (WGS) entry which is preliminary data.</text>
</comment>
<dbReference type="PANTHER" id="PTHR34366">
    <property type="entry name" value="OS07G0289901 PROTEIN-RELATED"/>
    <property type="match status" value="1"/>
</dbReference>
<sequence length="187" mass="21054">MTLTRKSILLVSAAICLFACTSKYGQAHNGDHLGGAEVIAEELVAEAGAGEGEGEDRDHVFINALECFNDRNIYSMCDEEYRLSEKGELKVPRECTDQYCQGSCREETNLVLECIQQIFQHFRFYNKATLNDVRETINAACSYGPKRGDFDVAEHERVDEDFSSKLMSSTIVIYAALLMILGWRVLF</sequence>
<evidence type="ECO:0000313" key="5">
    <source>
        <dbReference type="Proteomes" id="UP001567538"/>
    </source>
</evidence>
<proteinExistence type="predicted"/>
<dbReference type="PANTHER" id="PTHR34366:SF2">
    <property type="entry name" value="OS07G0289901 PROTEIN"/>
    <property type="match status" value="1"/>
</dbReference>
<accession>A0ABD1FWT0</accession>
<feature type="signal peptide" evidence="2">
    <location>
        <begin position="1"/>
        <end position="27"/>
    </location>
</feature>
<feature type="domain" description="DUF7731" evidence="3">
    <location>
        <begin position="60"/>
        <end position="155"/>
    </location>
</feature>
<keyword evidence="1" id="KW-1133">Transmembrane helix</keyword>
<keyword evidence="5" id="KW-1185">Reference proteome</keyword>
<reference evidence="4 5" key="1">
    <citation type="submission" date="2024-06" db="EMBL/GenBank/DDBJ databases">
        <title>A chromosome level genome sequence of Diviner's sage (Salvia divinorum).</title>
        <authorList>
            <person name="Ford S.A."/>
            <person name="Ro D.-K."/>
            <person name="Ness R.W."/>
            <person name="Phillips M.A."/>
        </authorList>
    </citation>
    <scope>NUCLEOTIDE SEQUENCE [LARGE SCALE GENOMIC DNA]</scope>
    <source>
        <strain evidence="4">SAF-2024a</strain>
        <tissue evidence="4">Leaf</tissue>
    </source>
</reference>
<dbReference type="Pfam" id="PF24865">
    <property type="entry name" value="DUF7731"/>
    <property type="match status" value="1"/>
</dbReference>
<evidence type="ECO:0000256" key="2">
    <source>
        <dbReference type="SAM" id="SignalP"/>
    </source>
</evidence>
<dbReference type="AlphaFoldDB" id="A0ABD1FWT0"/>